<proteinExistence type="predicted"/>
<evidence type="ECO:0000313" key="2">
    <source>
        <dbReference type="EMBL" id="RMP11658.1"/>
    </source>
</evidence>
<comment type="caution">
    <text evidence="2">The sequence shown here is derived from an EMBL/GenBank/DDBJ whole genome shotgun (WGS) entry which is preliminary data.</text>
</comment>
<keyword evidence="3" id="KW-1185">Reference proteome</keyword>
<organism evidence="2 3">
    <name type="scientific">Pseudomonas marginalis pv. marginalis</name>
    <dbReference type="NCBI Taxonomy" id="97473"/>
    <lineage>
        <taxon>Bacteria</taxon>
        <taxon>Pseudomonadati</taxon>
        <taxon>Pseudomonadota</taxon>
        <taxon>Gammaproteobacteria</taxon>
        <taxon>Pseudomonadales</taxon>
        <taxon>Pseudomonadaceae</taxon>
        <taxon>Pseudomonas</taxon>
    </lineage>
</organism>
<protein>
    <submittedName>
        <fullName evidence="2">Uncharacterized protein</fullName>
    </submittedName>
</protein>
<sequence length="271" mass="29791">MNSDIDHVYLSDEESAQVCRAAKDLGIQDMDAIHGVTRDFRELSRQAREHKQQHGDLDGWLPTKPKPAGVGAELAGIEREARAKRREVLRDAGVVTVYLNAMQILAVLTGAVNDCMQDKGRPRAADLLRGCGVPASEVSKLASKGSKHIKAAWVALSQHAHVKEMGMHDVRNGRRDRSIQNGSLANAVAEIYELADRTKDRQRISKLEQRDKEREQRMAELEQRVAALEVGDNWKAIAERMRAEGASFGQIAIAVGKSKSTVVSHCKASAA</sequence>
<dbReference type="EMBL" id="RBQF01000099">
    <property type="protein sequence ID" value="RMP11658.1"/>
    <property type="molecule type" value="Genomic_DNA"/>
</dbReference>
<dbReference type="AlphaFoldDB" id="A0A3M3WY87"/>
<name>A0A3M3WY87_PSEMA</name>
<dbReference type="Proteomes" id="UP000276587">
    <property type="component" value="Unassembled WGS sequence"/>
</dbReference>
<feature type="region of interest" description="Disordered" evidence="1">
    <location>
        <begin position="46"/>
        <end position="65"/>
    </location>
</feature>
<dbReference type="RefSeq" id="WP_064054100.1">
    <property type="nucleotide sequence ID" value="NZ_RBPW01000084.1"/>
</dbReference>
<evidence type="ECO:0000313" key="3">
    <source>
        <dbReference type="Proteomes" id="UP000276587"/>
    </source>
</evidence>
<accession>A0A3M3WY87</accession>
<evidence type="ECO:0000256" key="1">
    <source>
        <dbReference type="SAM" id="MobiDB-lite"/>
    </source>
</evidence>
<gene>
    <name evidence="2" type="ORF">ALQ29_03913</name>
</gene>
<reference evidence="2 3" key="1">
    <citation type="submission" date="2018-08" db="EMBL/GenBank/DDBJ databases">
        <title>Recombination of ecologically and evolutionarily significant loci maintains genetic cohesion in the Pseudomonas syringae species complex.</title>
        <authorList>
            <person name="Dillon M."/>
            <person name="Thakur S."/>
            <person name="Almeida R.N.D."/>
            <person name="Weir B.S."/>
            <person name="Guttman D.S."/>
        </authorList>
    </citation>
    <scope>NUCLEOTIDE SEQUENCE [LARGE SCALE GENOMIC DNA]</scope>
    <source>
        <strain evidence="2 3">ICMP 3555</strain>
    </source>
</reference>
<feature type="compositionally biased region" description="Basic and acidic residues" evidence="1">
    <location>
        <begin position="46"/>
        <end position="57"/>
    </location>
</feature>